<keyword evidence="2" id="KW-1185">Reference proteome</keyword>
<name>A0A846HH19_9CYAN</name>
<dbReference type="AlphaFoldDB" id="A0A846HH19"/>
<sequence>MQQLISLPAFIDYNSVFDEFGFGMRVRCLLLSHIYPLDNFLGSDRKPVIEVITTDKGKTHKRDRSLPAFKLKLGMGLIEDTSGKSQRWIPGGFGHCRQALWQWCLTRIEPKANRRLQTEVGQHLGDYVDKLKIGGTPAKVAQSRCCALAARLLFQKLTRQIT</sequence>
<accession>A0A846HH19</accession>
<gene>
    <name evidence="1" type="ORF">PI95_028690</name>
</gene>
<dbReference type="Proteomes" id="UP000031549">
    <property type="component" value="Unassembled WGS sequence"/>
</dbReference>
<dbReference type="EMBL" id="JTCM02000108">
    <property type="protein sequence ID" value="NEU76383.1"/>
    <property type="molecule type" value="Genomic_DNA"/>
</dbReference>
<reference evidence="1 2" key="1">
    <citation type="journal article" date="2015" name="Genome Announc.">
        <title>Draft Genome Sequence of Cyanobacterium Hassallia byssoidea Strain VB512170, Isolated from Monuments in India.</title>
        <authorList>
            <person name="Singh D."/>
            <person name="Chandrababunaidu M.M."/>
            <person name="Panda A."/>
            <person name="Sen D."/>
            <person name="Bhattacharyya S."/>
            <person name="Adhikary S.P."/>
            <person name="Tripathy S."/>
        </authorList>
    </citation>
    <scope>NUCLEOTIDE SEQUENCE [LARGE SCALE GENOMIC DNA]</scope>
    <source>
        <strain evidence="1 2">VB512170</strain>
    </source>
</reference>
<comment type="caution">
    <text evidence="1">The sequence shown here is derived from an EMBL/GenBank/DDBJ whole genome shotgun (WGS) entry which is preliminary data.</text>
</comment>
<dbReference type="RefSeq" id="WP_052324620.1">
    <property type="nucleotide sequence ID" value="NZ_JTCM02000108.1"/>
</dbReference>
<evidence type="ECO:0000313" key="2">
    <source>
        <dbReference type="Proteomes" id="UP000031549"/>
    </source>
</evidence>
<protein>
    <submittedName>
        <fullName evidence="1">Uncharacterized protein</fullName>
    </submittedName>
</protein>
<proteinExistence type="predicted"/>
<evidence type="ECO:0000313" key="1">
    <source>
        <dbReference type="EMBL" id="NEU76383.1"/>
    </source>
</evidence>
<organism evidence="1 2">
    <name type="scientific">Hassallia byssoidea VB512170</name>
    <dbReference type="NCBI Taxonomy" id="1304833"/>
    <lineage>
        <taxon>Bacteria</taxon>
        <taxon>Bacillati</taxon>
        <taxon>Cyanobacteriota</taxon>
        <taxon>Cyanophyceae</taxon>
        <taxon>Nostocales</taxon>
        <taxon>Tolypothrichaceae</taxon>
        <taxon>Hassallia</taxon>
    </lineage>
</organism>